<dbReference type="Proteomes" id="UP000515220">
    <property type="component" value="Chromosome"/>
</dbReference>
<evidence type="ECO:0000256" key="1">
    <source>
        <dbReference type="SAM" id="MobiDB-lite"/>
    </source>
</evidence>
<dbReference type="RefSeq" id="WP_173573859.1">
    <property type="nucleotide sequence ID" value="NZ_AP023326.1"/>
</dbReference>
<organism evidence="3 4">
    <name type="scientific">Acetobacter aceti</name>
    <dbReference type="NCBI Taxonomy" id="435"/>
    <lineage>
        <taxon>Bacteria</taxon>
        <taxon>Pseudomonadati</taxon>
        <taxon>Pseudomonadota</taxon>
        <taxon>Alphaproteobacteria</taxon>
        <taxon>Acetobacterales</taxon>
        <taxon>Acetobacteraceae</taxon>
        <taxon>Acetobacter</taxon>
        <taxon>Acetobacter subgen. Acetobacter</taxon>
    </lineage>
</organism>
<dbReference type="AlphaFoldDB" id="A0A6S6PRX5"/>
<feature type="signal peptide" evidence="2">
    <location>
        <begin position="1"/>
        <end position="16"/>
    </location>
</feature>
<gene>
    <name evidence="3" type="ORF">AAJCM20276_24880</name>
</gene>
<accession>A0A6S6PRX5</accession>
<evidence type="ECO:0000313" key="4">
    <source>
        <dbReference type="Proteomes" id="UP000515220"/>
    </source>
</evidence>
<protein>
    <submittedName>
        <fullName evidence="3">Uncharacterized protein</fullName>
    </submittedName>
</protein>
<dbReference type="PROSITE" id="PS51257">
    <property type="entry name" value="PROKAR_LIPOPROTEIN"/>
    <property type="match status" value="1"/>
</dbReference>
<evidence type="ECO:0000313" key="3">
    <source>
        <dbReference type="EMBL" id="BCI67864.1"/>
    </source>
</evidence>
<keyword evidence="2" id="KW-0732">Signal</keyword>
<proteinExistence type="predicted"/>
<reference evidence="3 4" key="1">
    <citation type="submission" date="2020-07" db="EMBL/GenBank/DDBJ databases">
        <title>Complete Genome Sequence of an acetic acid bacterium, Acetobacter aceti JCM20276.</title>
        <authorList>
            <person name="Hirose Y."/>
            <person name="Mihara H."/>
        </authorList>
    </citation>
    <scope>NUCLEOTIDE SEQUENCE [LARGE SCALE GENOMIC DNA]</scope>
    <source>
        <strain evidence="3 4">JCM20276</strain>
    </source>
</reference>
<feature type="chain" id="PRO_5027610944" evidence="2">
    <location>
        <begin position="17"/>
        <end position="56"/>
    </location>
</feature>
<evidence type="ECO:0000256" key="2">
    <source>
        <dbReference type="SAM" id="SignalP"/>
    </source>
</evidence>
<feature type="region of interest" description="Disordered" evidence="1">
    <location>
        <begin position="31"/>
        <end position="56"/>
    </location>
</feature>
<name>A0A6S6PRX5_ACEAC</name>
<dbReference type="EMBL" id="AP023326">
    <property type="protein sequence ID" value="BCI67864.1"/>
    <property type="molecule type" value="Genomic_DNA"/>
</dbReference>
<sequence length="56" mass="5997">MRSTLFALLALSVACAGLTACKPHERTFGEKVRDTVDPPKGPLEKAGRAVDRATDK</sequence>